<evidence type="ECO:0000259" key="5">
    <source>
        <dbReference type="PROSITE" id="PS51194"/>
    </source>
</evidence>
<dbReference type="GO" id="GO:0031297">
    <property type="term" value="P:replication fork processing"/>
    <property type="evidence" value="ECO:0007669"/>
    <property type="project" value="TreeGrafter"/>
</dbReference>
<keyword evidence="7" id="KW-1185">Reference proteome</keyword>
<evidence type="ECO:0000313" key="6">
    <source>
        <dbReference type="EMBL" id="GJN11138.1"/>
    </source>
</evidence>
<dbReference type="GO" id="GO:0004520">
    <property type="term" value="F:DNA endonuclease activity"/>
    <property type="evidence" value="ECO:0007669"/>
    <property type="project" value="TreeGrafter"/>
</dbReference>
<dbReference type="InterPro" id="IPR038718">
    <property type="entry name" value="SNF2-like_sf"/>
</dbReference>
<dbReference type="GO" id="GO:0005524">
    <property type="term" value="F:ATP binding"/>
    <property type="evidence" value="ECO:0007669"/>
    <property type="project" value="InterPro"/>
</dbReference>
<organism evidence="6 7">
    <name type="scientific">Eleusine coracana subsp. coracana</name>
    <dbReference type="NCBI Taxonomy" id="191504"/>
    <lineage>
        <taxon>Eukaryota</taxon>
        <taxon>Viridiplantae</taxon>
        <taxon>Streptophyta</taxon>
        <taxon>Embryophyta</taxon>
        <taxon>Tracheophyta</taxon>
        <taxon>Spermatophyta</taxon>
        <taxon>Magnoliopsida</taxon>
        <taxon>Liliopsida</taxon>
        <taxon>Poales</taxon>
        <taxon>Poaceae</taxon>
        <taxon>PACMAD clade</taxon>
        <taxon>Chloridoideae</taxon>
        <taxon>Cynodonteae</taxon>
        <taxon>Eleusininae</taxon>
        <taxon>Eleusine</taxon>
    </lineage>
</organism>
<dbReference type="GO" id="GO:0016787">
    <property type="term" value="F:hydrolase activity"/>
    <property type="evidence" value="ECO:0007669"/>
    <property type="project" value="UniProtKB-KW"/>
</dbReference>
<dbReference type="PROSITE" id="PS51194">
    <property type="entry name" value="HELICASE_CTER"/>
    <property type="match status" value="1"/>
</dbReference>
<evidence type="ECO:0000256" key="3">
    <source>
        <dbReference type="SAM" id="MobiDB-lite"/>
    </source>
</evidence>
<dbReference type="PANTHER" id="PTHR45766:SF5">
    <property type="entry name" value="SNF2 DOMAIN-CONTAINING PROTEIN _ HELICASE DOMAIN-CONTAINING PROTEIN _ HNH ENDONUCLEASE DOMAIN-CONTAINING PROTEIN"/>
    <property type="match status" value="1"/>
</dbReference>
<dbReference type="InterPro" id="IPR003615">
    <property type="entry name" value="HNH_nuc"/>
</dbReference>
<dbReference type="Pfam" id="PF00271">
    <property type="entry name" value="Helicase_C"/>
    <property type="match status" value="1"/>
</dbReference>
<sequence>MEITEEQRRQIEANRLAALEKRRKRLAEASAAAAAGTSAEWRLTKCPRTDAAGGTGAFPAPCTTATEWTLSKCQRIAPHPRPPLHPPPLPPPTPPRPPVGFQVVLEVCSPDEFSVAVVPVEGATYPGEAECLGTVQDCLASASVVQFSATQSESQSGHLRPVFKLVDYEEVLKCLKVLPGAVVQGIPYSTRNVIQNLATKSSQTWASDEDIDDRLKKLPLQLKDALLPFQLEGVRFGLKRHGRCLIADKMGLGKTLQAIAIACCFKDEGSILIVCPAVLRYTWAEELERWDPSFMPKDIHLVFGHQDRLEKLGATPKAVIISYNMLTRLQESMVKRSWAVMIVDESHNIRCTKTPEKHETTAVLKLAPGIKHIILLSGTPSLSRPFDIYHQINILWPCLLGNNKFDYAKKYCSPHVRSYQGRTYQDFSKGTRLTELNVLLSQTVMIRRLKEHLLNELPPKRRQIIRLKLNPPDIREATSSCIKGMDTSNRSGSLVVDLPDKNNDNENTKTEEDAICKKSPKHLTPLEIGIAKISGFSEWFSNHFIMKGLTSDDNLGSQPSCQKTIIFAHHLKVLDGVQVFLSENGIKYVRIDGSTLQRERKEAVDSFRVDPEVKVAIIGITAGGVGLDFSTAQNVVFVELPKSASELLQAEDRAHRRGQTNAVNIYIFCAKNSLDESHWLKLNQSLFRVSSLMNGKKDAIREIEVDEVCHLEEMRDSDEWKDLPLENHIVDSIHGPECFSNIEDLEPDSDFIIRTIPLQFEDGSLEAPTQNNSTQTVHEYRSCGDVSISPAAAFCTAISSCKSLKVSQHTGRVHLYSCVPGYDSRPKPLLENFLPEELEPPSSLSNHIKKTRTQLLKRNPAFRKVFNAFIKEWSALRPIDQKKLLGKPLQLPLSLELCFLKDSIHHSTDLAKSPEYFEDLFCGLACFQEYRLEKLVREPADGNAWHADHIVPVYKGGGECTLENMRTLCVACHYEVTKAQHKELKELRRKEKEHLKNVLNQLKDKASEVTEELDNNLLLVPFLAVPTR</sequence>
<proteinExistence type="predicted"/>
<reference evidence="6" key="1">
    <citation type="journal article" date="2018" name="DNA Res.">
        <title>Multiple hybrid de novo genome assembly of finger millet, an orphan allotetraploid crop.</title>
        <authorList>
            <person name="Hatakeyama M."/>
            <person name="Aluri S."/>
            <person name="Balachadran M.T."/>
            <person name="Sivarajan S.R."/>
            <person name="Patrignani A."/>
            <person name="Gruter S."/>
            <person name="Poveda L."/>
            <person name="Shimizu-Inatsugi R."/>
            <person name="Baeten J."/>
            <person name="Francoijs K.J."/>
            <person name="Nataraja K.N."/>
            <person name="Reddy Y.A.N."/>
            <person name="Phadnis S."/>
            <person name="Ravikumar R.L."/>
            <person name="Schlapbach R."/>
            <person name="Sreeman S.M."/>
            <person name="Shimizu K.K."/>
        </authorList>
    </citation>
    <scope>NUCLEOTIDE SEQUENCE</scope>
</reference>
<dbReference type="GO" id="GO:0008270">
    <property type="term" value="F:zinc ion binding"/>
    <property type="evidence" value="ECO:0007669"/>
    <property type="project" value="InterPro"/>
</dbReference>
<dbReference type="EMBL" id="BQKI01000018">
    <property type="protein sequence ID" value="GJN11138.1"/>
    <property type="molecule type" value="Genomic_DNA"/>
</dbReference>
<feature type="domain" description="Helicase C-terminal" evidence="5">
    <location>
        <begin position="551"/>
        <end position="704"/>
    </location>
</feature>
<dbReference type="InterPro" id="IPR014001">
    <property type="entry name" value="Helicase_ATP-bd"/>
</dbReference>
<dbReference type="InterPro" id="IPR002711">
    <property type="entry name" value="HNH"/>
</dbReference>
<dbReference type="InterPro" id="IPR049730">
    <property type="entry name" value="SNF2/RAD54-like_C"/>
</dbReference>
<evidence type="ECO:0000259" key="4">
    <source>
        <dbReference type="PROSITE" id="PS51192"/>
    </source>
</evidence>
<evidence type="ECO:0000313" key="7">
    <source>
        <dbReference type="Proteomes" id="UP001054889"/>
    </source>
</evidence>
<dbReference type="InterPro" id="IPR001650">
    <property type="entry name" value="Helicase_C-like"/>
</dbReference>
<feature type="compositionally biased region" description="Pro residues" evidence="3">
    <location>
        <begin position="79"/>
        <end position="96"/>
    </location>
</feature>
<feature type="compositionally biased region" description="Basic and acidic residues" evidence="3">
    <location>
        <begin position="498"/>
        <end position="513"/>
    </location>
</feature>
<comment type="caution">
    <text evidence="6">The sequence shown here is derived from an EMBL/GenBank/DDBJ whole genome shotgun (WGS) entry which is preliminary data.</text>
</comment>
<evidence type="ECO:0008006" key="8">
    <source>
        <dbReference type="Google" id="ProtNLM"/>
    </source>
</evidence>
<dbReference type="CDD" id="cd00085">
    <property type="entry name" value="HNHc"/>
    <property type="match status" value="1"/>
</dbReference>
<dbReference type="SMART" id="SM00487">
    <property type="entry name" value="DEXDc"/>
    <property type="match status" value="1"/>
</dbReference>
<feature type="coiled-coil region" evidence="2">
    <location>
        <begin position="981"/>
        <end position="1019"/>
    </location>
</feature>
<feature type="coiled-coil region" evidence="2">
    <location>
        <begin position="1"/>
        <end position="29"/>
    </location>
</feature>
<reference evidence="6" key="2">
    <citation type="submission" date="2021-12" db="EMBL/GenBank/DDBJ databases">
        <title>Resequencing data analysis of finger millet.</title>
        <authorList>
            <person name="Hatakeyama M."/>
            <person name="Aluri S."/>
            <person name="Balachadran M.T."/>
            <person name="Sivarajan S.R."/>
            <person name="Poveda L."/>
            <person name="Shimizu-Inatsugi R."/>
            <person name="Schlapbach R."/>
            <person name="Sreeman S.M."/>
            <person name="Shimizu K.K."/>
        </authorList>
    </citation>
    <scope>NUCLEOTIDE SEQUENCE</scope>
</reference>
<dbReference type="Pfam" id="PF00176">
    <property type="entry name" value="SNF2-rel_dom"/>
    <property type="match status" value="1"/>
</dbReference>
<evidence type="ECO:0000256" key="1">
    <source>
        <dbReference type="ARBA" id="ARBA00022801"/>
    </source>
</evidence>
<name>A0AAV5DLJ2_ELECO</name>
<dbReference type="Gene3D" id="3.40.50.10810">
    <property type="entry name" value="Tandem AAA-ATPase domain"/>
    <property type="match status" value="1"/>
</dbReference>
<dbReference type="InterPro" id="IPR027417">
    <property type="entry name" value="P-loop_NTPase"/>
</dbReference>
<feature type="domain" description="Helicase ATP-binding" evidence="4">
    <location>
        <begin position="235"/>
        <end position="398"/>
    </location>
</feature>
<dbReference type="InterPro" id="IPR000330">
    <property type="entry name" value="SNF2_N"/>
</dbReference>
<keyword evidence="1" id="KW-0378">Hydrolase</keyword>
<dbReference type="CDD" id="cd18010">
    <property type="entry name" value="DEXHc_HARP_SMARCAL1"/>
    <property type="match status" value="1"/>
</dbReference>
<evidence type="ECO:0000256" key="2">
    <source>
        <dbReference type="SAM" id="Coils"/>
    </source>
</evidence>
<feature type="region of interest" description="Disordered" evidence="3">
    <location>
        <begin position="493"/>
        <end position="513"/>
    </location>
</feature>
<feature type="region of interest" description="Disordered" evidence="3">
    <location>
        <begin position="76"/>
        <end position="96"/>
    </location>
</feature>
<dbReference type="Pfam" id="PF01844">
    <property type="entry name" value="HNH"/>
    <property type="match status" value="1"/>
</dbReference>
<dbReference type="SMART" id="SM00490">
    <property type="entry name" value="HELICc"/>
    <property type="match status" value="1"/>
</dbReference>
<keyword evidence="2" id="KW-0175">Coiled coil</keyword>
<dbReference type="PANTHER" id="PTHR45766">
    <property type="entry name" value="DNA ANNEALING HELICASE AND ENDONUCLEASE ZRANB3 FAMILY MEMBER"/>
    <property type="match status" value="1"/>
</dbReference>
<dbReference type="GO" id="GO:0043596">
    <property type="term" value="C:nuclear replication fork"/>
    <property type="evidence" value="ECO:0007669"/>
    <property type="project" value="TreeGrafter"/>
</dbReference>
<dbReference type="GO" id="GO:0003676">
    <property type="term" value="F:nucleic acid binding"/>
    <property type="evidence" value="ECO:0007669"/>
    <property type="project" value="InterPro"/>
</dbReference>
<gene>
    <name evidence="6" type="primary">ga29308</name>
    <name evidence="6" type="ORF">PR202_ga29308</name>
</gene>
<dbReference type="GO" id="GO:0006281">
    <property type="term" value="P:DNA repair"/>
    <property type="evidence" value="ECO:0007669"/>
    <property type="project" value="TreeGrafter"/>
</dbReference>
<dbReference type="SUPFAM" id="SSF52540">
    <property type="entry name" value="P-loop containing nucleoside triphosphate hydrolases"/>
    <property type="match status" value="2"/>
</dbReference>
<dbReference type="AlphaFoldDB" id="A0AAV5DLJ2"/>
<dbReference type="Proteomes" id="UP001054889">
    <property type="component" value="Unassembled WGS sequence"/>
</dbReference>
<accession>A0AAV5DLJ2</accession>
<dbReference type="Gene3D" id="3.40.50.300">
    <property type="entry name" value="P-loop containing nucleotide triphosphate hydrolases"/>
    <property type="match status" value="1"/>
</dbReference>
<dbReference type="Gene3D" id="1.10.30.50">
    <property type="match status" value="1"/>
</dbReference>
<dbReference type="FunFam" id="3.40.50.10810:FF:000065">
    <property type="entry name" value="SNF2 DNA repair protein, putative"/>
    <property type="match status" value="1"/>
</dbReference>
<protein>
    <recommendedName>
        <fullName evidence="8">DNA annealing helicase and endonuclease ZRANB3</fullName>
    </recommendedName>
</protein>
<dbReference type="CDD" id="cd18793">
    <property type="entry name" value="SF2_C_SNF"/>
    <property type="match status" value="1"/>
</dbReference>
<dbReference type="PROSITE" id="PS51192">
    <property type="entry name" value="HELICASE_ATP_BIND_1"/>
    <property type="match status" value="1"/>
</dbReference>